<keyword evidence="2 6" id="KW-0812">Transmembrane</keyword>
<dbReference type="Pfam" id="PF07690">
    <property type="entry name" value="MFS_1"/>
    <property type="match status" value="1"/>
</dbReference>
<feature type="transmembrane region" description="Helical" evidence="6">
    <location>
        <begin position="187"/>
        <end position="209"/>
    </location>
</feature>
<evidence type="ECO:0000313" key="8">
    <source>
        <dbReference type="EMBL" id="NKY05255.1"/>
    </source>
</evidence>
<dbReference type="InterPro" id="IPR036259">
    <property type="entry name" value="MFS_trans_sf"/>
</dbReference>
<proteinExistence type="predicted"/>
<feature type="transmembrane region" description="Helical" evidence="6">
    <location>
        <begin position="221"/>
        <end position="239"/>
    </location>
</feature>
<feature type="transmembrane region" description="Helical" evidence="6">
    <location>
        <begin position="352"/>
        <end position="370"/>
    </location>
</feature>
<feature type="transmembrane region" description="Helical" evidence="6">
    <location>
        <begin position="382"/>
        <end position="404"/>
    </location>
</feature>
<dbReference type="AlphaFoldDB" id="A0A846WUT1"/>
<reference evidence="8 9" key="1">
    <citation type="submission" date="2020-04" db="EMBL/GenBank/DDBJ databases">
        <title>MicrobeNet Type strains.</title>
        <authorList>
            <person name="Nicholson A.C."/>
        </authorList>
    </citation>
    <scope>NUCLEOTIDE SEQUENCE [LARGE SCALE GENOMIC DNA]</scope>
    <source>
        <strain evidence="8 9">ATCC BAA-14</strain>
    </source>
</reference>
<dbReference type="Gene3D" id="1.20.1250.20">
    <property type="entry name" value="MFS general substrate transporter like domains"/>
    <property type="match status" value="1"/>
</dbReference>
<dbReference type="InterPro" id="IPR011701">
    <property type="entry name" value="MFS"/>
</dbReference>
<dbReference type="PROSITE" id="PS50850">
    <property type="entry name" value="MFS"/>
    <property type="match status" value="1"/>
</dbReference>
<comment type="subcellular location">
    <subcellularLocation>
        <location evidence="1">Cell membrane</location>
        <topology evidence="1">Multi-pass membrane protein</topology>
    </subcellularLocation>
</comment>
<feature type="domain" description="Major facilitator superfamily (MFS) profile" evidence="7">
    <location>
        <begin position="34"/>
        <end position="481"/>
    </location>
</feature>
<keyword evidence="3 6" id="KW-1133">Transmembrane helix</keyword>
<dbReference type="SUPFAM" id="SSF103473">
    <property type="entry name" value="MFS general substrate transporter"/>
    <property type="match status" value="1"/>
</dbReference>
<feature type="transmembrane region" description="Helical" evidence="6">
    <location>
        <begin position="33"/>
        <end position="52"/>
    </location>
</feature>
<evidence type="ECO:0000256" key="5">
    <source>
        <dbReference type="SAM" id="MobiDB-lite"/>
    </source>
</evidence>
<feature type="transmembrane region" description="Helical" evidence="6">
    <location>
        <begin position="160"/>
        <end position="181"/>
    </location>
</feature>
<dbReference type="InterPro" id="IPR020846">
    <property type="entry name" value="MFS_dom"/>
</dbReference>
<dbReference type="EMBL" id="JAAXPC010000032">
    <property type="protein sequence ID" value="NKY05255.1"/>
    <property type="molecule type" value="Genomic_DNA"/>
</dbReference>
<name>A0A846WUT1_9ACTN</name>
<dbReference type="PANTHER" id="PTHR42718:SF49">
    <property type="entry name" value="EXPORT PROTEIN"/>
    <property type="match status" value="1"/>
</dbReference>
<evidence type="ECO:0000256" key="6">
    <source>
        <dbReference type="SAM" id="Phobius"/>
    </source>
</evidence>
<evidence type="ECO:0000259" key="7">
    <source>
        <dbReference type="PROSITE" id="PS50850"/>
    </source>
</evidence>
<dbReference type="Gene3D" id="1.20.1720.10">
    <property type="entry name" value="Multidrug resistance protein D"/>
    <property type="match status" value="1"/>
</dbReference>
<feature type="transmembrane region" description="Helical" evidence="6">
    <location>
        <begin position="284"/>
        <end position="310"/>
    </location>
</feature>
<accession>A0A846WUT1</accession>
<dbReference type="RefSeq" id="WP_006371759.1">
    <property type="nucleotide sequence ID" value="NZ_JAAXPC010000032.1"/>
</dbReference>
<feature type="region of interest" description="Disordered" evidence="5">
    <location>
        <begin position="486"/>
        <end position="514"/>
    </location>
</feature>
<feature type="transmembrane region" description="Helical" evidence="6">
    <location>
        <begin position="99"/>
        <end position="123"/>
    </location>
</feature>
<feature type="compositionally biased region" description="Basic and acidic residues" evidence="5">
    <location>
        <begin position="496"/>
        <end position="514"/>
    </location>
</feature>
<evidence type="ECO:0000256" key="1">
    <source>
        <dbReference type="ARBA" id="ARBA00004651"/>
    </source>
</evidence>
<dbReference type="PANTHER" id="PTHR42718">
    <property type="entry name" value="MAJOR FACILITATOR SUPERFAMILY MULTIDRUG TRANSPORTER MFSC"/>
    <property type="match status" value="1"/>
</dbReference>
<evidence type="ECO:0000256" key="2">
    <source>
        <dbReference type="ARBA" id="ARBA00022692"/>
    </source>
</evidence>
<evidence type="ECO:0000313" key="9">
    <source>
        <dbReference type="Proteomes" id="UP000563898"/>
    </source>
</evidence>
<dbReference type="PROSITE" id="PS00216">
    <property type="entry name" value="SUGAR_TRANSPORT_1"/>
    <property type="match status" value="1"/>
</dbReference>
<organism evidence="8 9">
    <name type="scientific">Gordonia polyisoprenivorans</name>
    <dbReference type="NCBI Taxonomy" id="84595"/>
    <lineage>
        <taxon>Bacteria</taxon>
        <taxon>Bacillati</taxon>
        <taxon>Actinomycetota</taxon>
        <taxon>Actinomycetes</taxon>
        <taxon>Mycobacteriales</taxon>
        <taxon>Gordoniaceae</taxon>
        <taxon>Gordonia</taxon>
    </lineage>
</organism>
<evidence type="ECO:0000256" key="4">
    <source>
        <dbReference type="ARBA" id="ARBA00023136"/>
    </source>
</evidence>
<dbReference type="CDD" id="cd17321">
    <property type="entry name" value="MFS_MMR_MDR_like"/>
    <property type="match status" value="1"/>
</dbReference>
<dbReference type="InterPro" id="IPR005829">
    <property type="entry name" value="Sugar_transporter_CS"/>
</dbReference>
<feature type="transmembrane region" description="Helical" evidence="6">
    <location>
        <begin position="251"/>
        <end position="272"/>
    </location>
</feature>
<feature type="transmembrane region" description="Helical" evidence="6">
    <location>
        <begin position="72"/>
        <end position="92"/>
    </location>
</feature>
<dbReference type="Proteomes" id="UP000563898">
    <property type="component" value="Unassembled WGS sequence"/>
</dbReference>
<feature type="transmembrane region" description="Helical" evidence="6">
    <location>
        <begin position="455"/>
        <end position="475"/>
    </location>
</feature>
<evidence type="ECO:0000256" key="3">
    <source>
        <dbReference type="ARBA" id="ARBA00022989"/>
    </source>
</evidence>
<gene>
    <name evidence="8" type="ORF">HGA05_27230</name>
</gene>
<dbReference type="GO" id="GO:0005886">
    <property type="term" value="C:plasma membrane"/>
    <property type="evidence" value="ECO:0007669"/>
    <property type="project" value="UniProtKB-SubCell"/>
</dbReference>
<feature type="transmembrane region" description="Helical" evidence="6">
    <location>
        <begin position="316"/>
        <end position="340"/>
    </location>
</feature>
<sequence>MSPQTDRPQTDRTETDRTETDHRTARLTPTQRVTLTVACAATAMLMLDIAVVNTALPSIARDFGADFTSLKWIVDGYTLALATVVLSAGAWADRIGRRLVFVIGAVVFTVASTLCAVSADMVMLNLSRVVQGLGAALLFATSLALLAHAFPEPAQRTRSLAAYGATIGGSFAIGPLLGGVLTELLDWRAIFLLNVPVGVAMLLGARWVAESRSVTPRRGDWAGSVTVVIGLAALTYGLIEANTRGWTDQVTLAALGVSLAALVTFVVIESLVRQPMVPLAMFTNAAFAGAQAATFAISASMFAVFVYVTIYLQGVVGMSAIEAGLVYLPGTMAMFVVAGLTDRIVGRVAPRWLIGVGLAAVSGGLGWMTVAGTDGSGWDMVGGFVLACVGAGIVNPVMSGVVLAESRHDDAGLAAGINDVFRQSGIALGVAALGAFFPSRSVLHGGSPEDFVSGLHAALWVASAVALAGAIVAVVTMRRARATGGGSHVDVTVADGSDRRFGESGRSDEPVATR</sequence>
<feature type="transmembrane region" description="Helical" evidence="6">
    <location>
        <begin position="129"/>
        <end position="148"/>
    </location>
</feature>
<feature type="transmembrane region" description="Helical" evidence="6">
    <location>
        <begin position="425"/>
        <end position="443"/>
    </location>
</feature>
<comment type="caution">
    <text evidence="8">The sequence shown here is derived from an EMBL/GenBank/DDBJ whole genome shotgun (WGS) entry which is preliminary data.</text>
</comment>
<keyword evidence="4 6" id="KW-0472">Membrane</keyword>
<feature type="compositionally biased region" description="Basic and acidic residues" evidence="5">
    <location>
        <begin position="8"/>
        <end position="23"/>
    </location>
</feature>
<protein>
    <submittedName>
        <fullName evidence="8">MFS transporter</fullName>
    </submittedName>
</protein>
<feature type="region of interest" description="Disordered" evidence="5">
    <location>
        <begin position="1"/>
        <end position="23"/>
    </location>
</feature>
<dbReference type="GO" id="GO:0022857">
    <property type="term" value="F:transmembrane transporter activity"/>
    <property type="evidence" value="ECO:0007669"/>
    <property type="project" value="InterPro"/>
</dbReference>